<dbReference type="PANTHER" id="PTHR33154:SF18">
    <property type="entry name" value="ARSENICAL RESISTANCE OPERON REPRESSOR"/>
    <property type="match status" value="1"/>
</dbReference>
<accession>A0ABU5HAN7</accession>
<gene>
    <name evidence="5" type="ORF">SYV04_26075</name>
</gene>
<evidence type="ECO:0000256" key="3">
    <source>
        <dbReference type="ARBA" id="ARBA00023163"/>
    </source>
</evidence>
<dbReference type="RefSeq" id="WP_321548608.1">
    <property type="nucleotide sequence ID" value="NZ_JAXIVS010000009.1"/>
</dbReference>
<dbReference type="Pfam" id="PF01022">
    <property type="entry name" value="HTH_5"/>
    <property type="match status" value="1"/>
</dbReference>
<evidence type="ECO:0000256" key="2">
    <source>
        <dbReference type="ARBA" id="ARBA00023125"/>
    </source>
</evidence>
<protein>
    <submittedName>
        <fullName evidence="5">Metalloregulator ArsR/SmtB family transcription factor</fullName>
    </submittedName>
</protein>
<dbReference type="InterPro" id="IPR051081">
    <property type="entry name" value="HTH_MetalResp_TranReg"/>
</dbReference>
<dbReference type="InterPro" id="IPR001845">
    <property type="entry name" value="HTH_ArsR_DNA-bd_dom"/>
</dbReference>
<dbReference type="InterPro" id="IPR011991">
    <property type="entry name" value="ArsR-like_HTH"/>
</dbReference>
<organism evidence="5 6">
    <name type="scientific">Hyalangium rubrum</name>
    <dbReference type="NCBI Taxonomy" id="3103134"/>
    <lineage>
        <taxon>Bacteria</taxon>
        <taxon>Pseudomonadati</taxon>
        <taxon>Myxococcota</taxon>
        <taxon>Myxococcia</taxon>
        <taxon>Myxococcales</taxon>
        <taxon>Cystobacterineae</taxon>
        <taxon>Archangiaceae</taxon>
        <taxon>Hyalangium</taxon>
    </lineage>
</organism>
<name>A0ABU5HAN7_9BACT</name>
<proteinExistence type="predicted"/>
<dbReference type="SUPFAM" id="SSF46785">
    <property type="entry name" value="Winged helix' DNA-binding domain"/>
    <property type="match status" value="1"/>
</dbReference>
<keyword evidence="2" id="KW-0238">DNA-binding</keyword>
<sequence length="121" mass="13470">MSAALESLGVRPASRLFKALGDETRLRIIALLSHGELCVCHFESALGLTQSTTSRQLSVLRAAGVVEARREGSWVYYRLAPQMDEFCQEQLKTLTSSFARSQVLRDDVERLLKTRGPASCR</sequence>
<evidence type="ECO:0000256" key="1">
    <source>
        <dbReference type="ARBA" id="ARBA00023015"/>
    </source>
</evidence>
<dbReference type="PRINTS" id="PR00778">
    <property type="entry name" value="HTHARSR"/>
</dbReference>
<dbReference type="EMBL" id="JAXIVS010000009">
    <property type="protein sequence ID" value="MDY7229888.1"/>
    <property type="molecule type" value="Genomic_DNA"/>
</dbReference>
<keyword evidence="6" id="KW-1185">Reference proteome</keyword>
<evidence type="ECO:0000259" key="4">
    <source>
        <dbReference type="PROSITE" id="PS50987"/>
    </source>
</evidence>
<dbReference type="NCBIfam" id="NF033788">
    <property type="entry name" value="HTH_metalloreg"/>
    <property type="match status" value="1"/>
</dbReference>
<keyword evidence="3" id="KW-0804">Transcription</keyword>
<dbReference type="Gene3D" id="1.10.10.10">
    <property type="entry name" value="Winged helix-like DNA-binding domain superfamily/Winged helix DNA-binding domain"/>
    <property type="match status" value="1"/>
</dbReference>
<dbReference type="Proteomes" id="UP001291309">
    <property type="component" value="Unassembled WGS sequence"/>
</dbReference>
<dbReference type="PROSITE" id="PS50987">
    <property type="entry name" value="HTH_ARSR_2"/>
    <property type="match status" value="1"/>
</dbReference>
<comment type="caution">
    <text evidence="5">The sequence shown here is derived from an EMBL/GenBank/DDBJ whole genome shotgun (WGS) entry which is preliminary data.</text>
</comment>
<dbReference type="SMART" id="SM00418">
    <property type="entry name" value="HTH_ARSR"/>
    <property type="match status" value="1"/>
</dbReference>
<reference evidence="5 6" key="1">
    <citation type="submission" date="2023-12" db="EMBL/GenBank/DDBJ databases">
        <title>the genome sequence of Hyalangium sp. s54d21.</title>
        <authorList>
            <person name="Zhang X."/>
        </authorList>
    </citation>
    <scope>NUCLEOTIDE SEQUENCE [LARGE SCALE GENOMIC DNA]</scope>
    <source>
        <strain evidence="6">s54d21</strain>
    </source>
</reference>
<dbReference type="InterPro" id="IPR036390">
    <property type="entry name" value="WH_DNA-bd_sf"/>
</dbReference>
<evidence type="ECO:0000313" key="6">
    <source>
        <dbReference type="Proteomes" id="UP001291309"/>
    </source>
</evidence>
<dbReference type="PANTHER" id="PTHR33154">
    <property type="entry name" value="TRANSCRIPTIONAL REGULATOR, ARSR FAMILY"/>
    <property type="match status" value="1"/>
</dbReference>
<feature type="domain" description="HTH arsR-type" evidence="4">
    <location>
        <begin position="5"/>
        <end position="98"/>
    </location>
</feature>
<keyword evidence="1" id="KW-0805">Transcription regulation</keyword>
<dbReference type="InterPro" id="IPR036388">
    <property type="entry name" value="WH-like_DNA-bd_sf"/>
</dbReference>
<dbReference type="CDD" id="cd00090">
    <property type="entry name" value="HTH_ARSR"/>
    <property type="match status" value="1"/>
</dbReference>
<evidence type="ECO:0000313" key="5">
    <source>
        <dbReference type="EMBL" id="MDY7229888.1"/>
    </source>
</evidence>